<evidence type="ECO:0000256" key="6">
    <source>
        <dbReference type="ARBA" id="ARBA00022989"/>
    </source>
</evidence>
<dbReference type="NCBIfam" id="TIGR01410">
    <property type="entry name" value="tatB"/>
    <property type="match status" value="1"/>
</dbReference>
<proteinExistence type="predicted"/>
<dbReference type="InterPro" id="IPR018448">
    <property type="entry name" value="TatB"/>
</dbReference>
<evidence type="ECO:0000313" key="11">
    <source>
        <dbReference type="Proteomes" id="UP000199206"/>
    </source>
</evidence>
<dbReference type="GO" id="GO:0043953">
    <property type="term" value="P:protein transport by the Tat complex"/>
    <property type="evidence" value="ECO:0007669"/>
    <property type="project" value="InterPro"/>
</dbReference>
<evidence type="ECO:0000313" key="10">
    <source>
        <dbReference type="EMBL" id="SEN33059.1"/>
    </source>
</evidence>
<evidence type="ECO:0000256" key="9">
    <source>
        <dbReference type="SAM" id="MobiDB-lite"/>
    </source>
</evidence>
<dbReference type="PRINTS" id="PR01506">
    <property type="entry name" value="TATBPROTEIN"/>
</dbReference>
<evidence type="ECO:0000256" key="1">
    <source>
        <dbReference type="ARBA" id="ARBA00004167"/>
    </source>
</evidence>
<evidence type="ECO:0000256" key="3">
    <source>
        <dbReference type="ARBA" id="ARBA00022475"/>
    </source>
</evidence>
<protein>
    <submittedName>
        <fullName evidence="10">Sec-independent protein translocase protein TatB</fullName>
    </submittedName>
</protein>
<keyword evidence="11" id="KW-1185">Reference proteome</keyword>
<keyword evidence="2" id="KW-0813">Transport</keyword>
<evidence type="ECO:0000256" key="5">
    <source>
        <dbReference type="ARBA" id="ARBA00022927"/>
    </source>
</evidence>
<dbReference type="GO" id="GO:0016020">
    <property type="term" value="C:membrane"/>
    <property type="evidence" value="ECO:0007669"/>
    <property type="project" value="UniProtKB-SubCell"/>
</dbReference>
<keyword evidence="7" id="KW-0811">Translocation</keyword>
<dbReference type="AlphaFoldDB" id="A0A1H8FMY8"/>
<evidence type="ECO:0000256" key="7">
    <source>
        <dbReference type="ARBA" id="ARBA00023010"/>
    </source>
</evidence>
<organism evidence="10 11">
    <name type="scientific">Sphingomonas gellani</name>
    <dbReference type="NCBI Taxonomy" id="1166340"/>
    <lineage>
        <taxon>Bacteria</taxon>
        <taxon>Pseudomonadati</taxon>
        <taxon>Pseudomonadota</taxon>
        <taxon>Alphaproteobacteria</taxon>
        <taxon>Sphingomonadales</taxon>
        <taxon>Sphingomonadaceae</taxon>
        <taxon>Sphingomonas</taxon>
    </lineage>
</organism>
<evidence type="ECO:0000256" key="2">
    <source>
        <dbReference type="ARBA" id="ARBA00022448"/>
    </source>
</evidence>
<comment type="subcellular location">
    <subcellularLocation>
        <location evidence="1">Membrane</location>
        <topology evidence="1">Single-pass membrane protein</topology>
    </subcellularLocation>
</comment>
<dbReference type="Pfam" id="PF02416">
    <property type="entry name" value="TatA_B_E"/>
    <property type="match status" value="1"/>
</dbReference>
<keyword evidence="3" id="KW-1003">Cell membrane</keyword>
<feature type="compositionally biased region" description="Basic and acidic residues" evidence="9">
    <location>
        <begin position="70"/>
        <end position="90"/>
    </location>
</feature>
<dbReference type="PANTHER" id="PTHR33162:SF1">
    <property type="entry name" value="SEC-INDEPENDENT PROTEIN TRANSLOCASE PROTEIN TATA, CHLOROPLASTIC"/>
    <property type="match status" value="1"/>
</dbReference>
<dbReference type="OrthoDB" id="7206969at2"/>
<keyword evidence="6" id="KW-1133">Transmembrane helix</keyword>
<keyword evidence="4" id="KW-0812">Transmembrane</keyword>
<dbReference type="RefSeq" id="WP_093666044.1">
    <property type="nucleotide sequence ID" value="NZ_FOCF01000006.1"/>
</dbReference>
<keyword evidence="5" id="KW-0653">Protein transport</keyword>
<keyword evidence="8" id="KW-0472">Membrane</keyword>
<feature type="region of interest" description="Disordered" evidence="9">
    <location>
        <begin position="70"/>
        <end position="160"/>
    </location>
</feature>
<evidence type="ECO:0000256" key="8">
    <source>
        <dbReference type="ARBA" id="ARBA00023136"/>
    </source>
</evidence>
<dbReference type="GO" id="GO:0008320">
    <property type="term" value="F:protein transmembrane transporter activity"/>
    <property type="evidence" value="ECO:0007669"/>
    <property type="project" value="InterPro"/>
</dbReference>
<evidence type="ECO:0000256" key="4">
    <source>
        <dbReference type="ARBA" id="ARBA00022692"/>
    </source>
</evidence>
<reference evidence="11" key="1">
    <citation type="submission" date="2016-10" db="EMBL/GenBank/DDBJ databases">
        <authorList>
            <person name="Varghese N."/>
            <person name="Submissions S."/>
        </authorList>
    </citation>
    <scope>NUCLEOTIDE SEQUENCE [LARGE SCALE GENOMIC DNA]</scope>
    <source>
        <strain evidence="11">S6-262</strain>
    </source>
</reference>
<dbReference type="PANTHER" id="PTHR33162">
    <property type="entry name" value="SEC-INDEPENDENT PROTEIN TRANSLOCASE PROTEIN TATA, CHLOROPLASTIC"/>
    <property type="match status" value="1"/>
</dbReference>
<feature type="compositionally biased region" description="Basic and acidic residues" evidence="9">
    <location>
        <begin position="105"/>
        <end position="123"/>
    </location>
</feature>
<sequence>MLGIDSSELLLIALVALVVIGPKDLPKAMRVVGYWVGRARGVARQFRQGFDNMVREAELEEMEKKWAAENERIMREHPPTPAEPVERSWDNEPVSAGDGALPPHDSGHEGEGHIAAHADEDRPALSTPAPLFVDTPHVEPAPADRAGPRAGSAHGDGVTS</sequence>
<dbReference type="Proteomes" id="UP000199206">
    <property type="component" value="Unassembled WGS sequence"/>
</dbReference>
<feature type="compositionally biased region" description="Low complexity" evidence="9">
    <location>
        <begin position="140"/>
        <end position="153"/>
    </location>
</feature>
<name>A0A1H8FMY8_9SPHN</name>
<dbReference type="InterPro" id="IPR003369">
    <property type="entry name" value="TatA/B/E"/>
</dbReference>
<gene>
    <name evidence="10" type="ORF">SAMN05192583_2503</name>
</gene>
<dbReference type="Gene3D" id="1.20.5.3310">
    <property type="match status" value="1"/>
</dbReference>
<dbReference type="STRING" id="1166340.SAMN05192583_2503"/>
<dbReference type="EMBL" id="FOCF01000006">
    <property type="protein sequence ID" value="SEN33059.1"/>
    <property type="molecule type" value="Genomic_DNA"/>
</dbReference>
<accession>A0A1H8FMY8</accession>